<dbReference type="AlphaFoldDB" id="A0A0F4KTE6"/>
<sequence>MATAQRSTVITDPVGIHARPASEFSQAAASSGCKVTIAKGEGNPVDAGSILMVMSLGIAKGDKVTVTVDGDDAESVADSLITKLTQAE</sequence>
<protein>
    <recommendedName>
        <fullName evidence="3">Phosphocarrier protein HPr</fullName>
    </recommendedName>
</protein>
<evidence type="ECO:0000313" key="7">
    <source>
        <dbReference type="EMBL" id="KJY49348.1"/>
    </source>
</evidence>
<accession>A0A0F4KTE6</accession>
<proteinExistence type="predicted"/>
<dbReference type="PANTHER" id="PTHR33705:SF2">
    <property type="entry name" value="PHOSPHOCARRIER PROTEIN NPR"/>
    <property type="match status" value="1"/>
</dbReference>
<dbReference type="PROSITE" id="PS51350">
    <property type="entry name" value="PTS_HPR_DOM"/>
    <property type="match status" value="1"/>
</dbReference>
<dbReference type="GO" id="GO:0005737">
    <property type="term" value="C:cytoplasm"/>
    <property type="evidence" value="ECO:0007669"/>
    <property type="project" value="UniProtKB-SubCell"/>
</dbReference>
<dbReference type="EMBL" id="JWME01000013">
    <property type="protein sequence ID" value="KJY49348.1"/>
    <property type="molecule type" value="Genomic_DNA"/>
</dbReference>
<comment type="subcellular location">
    <subcellularLocation>
        <location evidence="2">Cytoplasm</location>
    </subcellularLocation>
</comment>
<dbReference type="InterPro" id="IPR000032">
    <property type="entry name" value="HPr-like"/>
</dbReference>
<dbReference type="PANTHER" id="PTHR33705">
    <property type="entry name" value="PHOSPHOCARRIER PROTEIN HPR"/>
    <property type="match status" value="1"/>
</dbReference>
<comment type="function">
    <text evidence="1">General (non sugar-specific) component of the phosphoenolpyruvate-dependent sugar phosphotransferase system (sugar PTS). This major carbohydrate active-transport system catalyzes the phosphorylation of incoming sugar substrates concomitantly with their translocation across the cell membrane. The phosphoryl group from phosphoenolpyruvate (PEP) is transferred to the phosphoryl carrier protein HPr by enzyme I. Phospho-HPr then transfers it to the PTS EIIA domain.</text>
</comment>
<organism evidence="7 8">
    <name type="scientific">Bifidobacterium asteroides</name>
    <dbReference type="NCBI Taxonomy" id="1684"/>
    <lineage>
        <taxon>Bacteria</taxon>
        <taxon>Bacillati</taxon>
        <taxon>Actinomycetota</taxon>
        <taxon>Actinomycetes</taxon>
        <taxon>Bifidobacteriales</taxon>
        <taxon>Bifidobacteriaceae</taxon>
        <taxon>Bifidobacterium</taxon>
    </lineage>
</organism>
<dbReference type="PRINTS" id="PR00107">
    <property type="entry name" value="PHOSPHOCPHPR"/>
</dbReference>
<evidence type="ECO:0000256" key="2">
    <source>
        <dbReference type="ARBA" id="ARBA00004496"/>
    </source>
</evidence>
<comment type="caution">
    <text evidence="7">The sequence shown here is derived from an EMBL/GenBank/DDBJ whole genome shotgun (WGS) entry which is preliminary data.</text>
</comment>
<dbReference type="Proteomes" id="UP000033648">
    <property type="component" value="Unassembled WGS sequence"/>
</dbReference>
<dbReference type="InterPro" id="IPR001020">
    <property type="entry name" value="PTS_HPr_His_P_site"/>
</dbReference>
<evidence type="ECO:0000256" key="3">
    <source>
        <dbReference type="ARBA" id="ARBA00020422"/>
    </source>
</evidence>
<reference evidence="7 8" key="1">
    <citation type="submission" date="2014-12" db="EMBL/GenBank/DDBJ databases">
        <title>Comparative genomics of the lactic acid bacteria isolated from the honey bee gut.</title>
        <authorList>
            <person name="Ellegaard K.M."/>
            <person name="Tamarit D."/>
            <person name="Javelind E."/>
            <person name="Olofsson T."/>
            <person name="Andersson S.G."/>
            <person name="Vasquez A."/>
        </authorList>
    </citation>
    <scope>NUCLEOTIDE SEQUENCE [LARGE SCALE GENOMIC DNA]</scope>
    <source>
        <strain evidence="7 8">Bin2</strain>
    </source>
</reference>
<dbReference type="PATRIC" id="fig|1684.4.peg.1551"/>
<dbReference type="OrthoDB" id="9809047at2"/>
<name>A0A0F4KTE6_9BIFI</name>
<dbReference type="Pfam" id="PF00381">
    <property type="entry name" value="PTS-HPr"/>
    <property type="match status" value="1"/>
</dbReference>
<evidence type="ECO:0000256" key="1">
    <source>
        <dbReference type="ARBA" id="ARBA00003681"/>
    </source>
</evidence>
<dbReference type="NCBIfam" id="TIGR01003">
    <property type="entry name" value="PTS_HPr_family"/>
    <property type="match status" value="1"/>
</dbReference>
<dbReference type="Gene3D" id="3.30.1340.10">
    <property type="entry name" value="HPr-like"/>
    <property type="match status" value="1"/>
</dbReference>
<evidence type="ECO:0000256" key="5">
    <source>
        <dbReference type="ARBA" id="ARBA00022683"/>
    </source>
</evidence>
<dbReference type="InterPro" id="IPR035895">
    <property type="entry name" value="HPr-like_sf"/>
</dbReference>
<dbReference type="GO" id="GO:0009401">
    <property type="term" value="P:phosphoenolpyruvate-dependent sugar phosphotransferase system"/>
    <property type="evidence" value="ECO:0007669"/>
    <property type="project" value="UniProtKB-KW"/>
</dbReference>
<gene>
    <name evidence="7" type="ORF">JF69_14440</name>
</gene>
<feature type="domain" description="HPr" evidence="6">
    <location>
        <begin position="3"/>
        <end position="88"/>
    </location>
</feature>
<evidence type="ECO:0000313" key="8">
    <source>
        <dbReference type="Proteomes" id="UP000033648"/>
    </source>
</evidence>
<dbReference type="InterPro" id="IPR050399">
    <property type="entry name" value="HPr"/>
</dbReference>
<evidence type="ECO:0000259" key="6">
    <source>
        <dbReference type="PROSITE" id="PS51350"/>
    </source>
</evidence>
<dbReference type="CDD" id="cd00367">
    <property type="entry name" value="PTS-HPr_like"/>
    <property type="match status" value="1"/>
</dbReference>
<evidence type="ECO:0000256" key="4">
    <source>
        <dbReference type="ARBA" id="ARBA00022490"/>
    </source>
</evidence>
<dbReference type="SUPFAM" id="SSF55594">
    <property type="entry name" value="HPr-like"/>
    <property type="match status" value="1"/>
</dbReference>
<keyword evidence="4" id="KW-0963">Cytoplasm</keyword>
<dbReference type="PROSITE" id="PS00369">
    <property type="entry name" value="PTS_HPR_HIS"/>
    <property type="match status" value="1"/>
</dbReference>
<keyword evidence="5" id="KW-0598">Phosphotransferase system</keyword>